<feature type="region of interest" description="Disordered" evidence="2">
    <location>
        <begin position="687"/>
        <end position="717"/>
    </location>
</feature>
<organism evidence="3 4">
    <name type="scientific">Symbiochloris irregularis</name>
    <dbReference type="NCBI Taxonomy" id="706552"/>
    <lineage>
        <taxon>Eukaryota</taxon>
        <taxon>Viridiplantae</taxon>
        <taxon>Chlorophyta</taxon>
        <taxon>core chlorophytes</taxon>
        <taxon>Trebouxiophyceae</taxon>
        <taxon>Trebouxiales</taxon>
        <taxon>Trebouxiaceae</taxon>
        <taxon>Symbiochloris</taxon>
    </lineage>
</organism>
<gene>
    <name evidence="3" type="ORF">WJX73_010910</name>
</gene>
<feature type="region of interest" description="Disordered" evidence="2">
    <location>
        <begin position="34"/>
        <end position="72"/>
    </location>
</feature>
<feature type="region of interest" description="Disordered" evidence="2">
    <location>
        <begin position="437"/>
        <end position="457"/>
    </location>
</feature>
<feature type="compositionally biased region" description="Polar residues" evidence="2">
    <location>
        <begin position="312"/>
        <end position="332"/>
    </location>
</feature>
<accession>A0AAW1PGD1</accession>
<sequence length="809" mass="84947">MEGSAILSRPSRPAAREAVAGAVRNLLDGDEGAAVSGGQNWRPSPAVERARVSGGTAGGSRGGIPRSSSYSALIGPSETLTQHSKHGRAAARQRPTNNALLYKANFRWSHYTQRLTESDDETLPEHTTACPSVTTAFLQVLLILFNTERRRATGARNILAELSTNTRRTKVVELSSGTHRVPEELKRQSLTDNVGGQYSTNLDRNRYGEDNQYLATVIRYNLDFLGLCPCLVGVDILDAKTGGTSKSVKAGLGSCTCSKRKQSEDEAELDQEEEEEDDAQISDDMAPAKGYESAGARSNSLPPLAPKHMHNHTQTDAAETLSGATTKNTQPRGANGGGSGAHLPPIGGGMKHSRSLNSDKFDALLMAATGGTEAPSKAVSADEAQVTSPHSKEREGREAAAAGTQQKEKGVGTWAAGDGDSLVNALDAFAGNGLDAEAASSQQTSSRLRSRKRQHHSSLTSLLALSLANNAAHGSGGAAEGAAKGTRMAGGAPGDVNHAAAAAAALAKGAHAGDAGLTDSVQSHEDDTEAHHQVASEKGAQGAAAEGGGEEEEEVQGELELPPRRGPTRASSRGHVPLAAQRQLSAADLANVGRAGRDGELRRLQTEVRRLQDSQVRVEGQVEEAASRERQATALVAQLQAKLKAQEKRHSNEMKLQQDRTVAAEGGMRDAERGLIARQTELNRLMGSALPGSSSGGRSSGNDAKSQSSHGKANGSAVEMALRQQLQEAMLALQHMAASYQAILHHCLAAGMQFAQHPGQQQMSAQPQSSQSRASKGQVPGGDGMNIPPEALMQFSAMLPGSLHRRHLP</sequence>
<dbReference type="EMBL" id="JALJOQ010000006">
    <property type="protein sequence ID" value="KAK9812591.1"/>
    <property type="molecule type" value="Genomic_DNA"/>
</dbReference>
<feature type="region of interest" description="Disordered" evidence="2">
    <location>
        <begin position="758"/>
        <end position="789"/>
    </location>
</feature>
<evidence type="ECO:0000256" key="2">
    <source>
        <dbReference type="SAM" id="MobiDB-lite"/>
    </source>
</evidence>
<keyword evidence="4" id="KW-1185">Reference proteome</keyword>
<dbReference type="Proteomes" id="UP001465755">
    <property type="component" value="Unassembled WGS sequence"/>
</dbReference>
<reference evidence="3 4" key="1">
    <citation type="journal article" date="2024" name="Nat. Commun.">
        <title>Phylogenomics reveals the evolutionary origins of lichenization in chlorophyte algae.</title>
        <authorList>
            <person name="Puginier C."/>
            <person name="Libourel C."/>
            <person name="Otte J."/>
            <person name="Skaloud P."/>
            <person name="Haon M."/>
            <person name="Grisel S."/>
            <person name="Petersen M."/>
            <person name="Berrin J.G."/>
            <person name="Delaux P.M."/>
            <person name="Dal Grande F."/>
            <person name="Keller J."/>
        </authorList>
    </citation>
    <scope>NUCLEOTIDE SEQUENCE [LARGE SCALE GENOMIC DNA]</scope>
    <source>
        <strain evidence="3 4">SAG 2036</strain>
    </source>
</reference>
<evidence type="ECO:0000313" key="3">
    <source>
        <dbReference type="EMBL" id="KAK9812591.1"/>
    </source>
</evidence>
<feature type="region of interest" description="Disordered" evidence="2">
    <location>
        <begin position="246"/>
        <end position="355"/>
    </location>
</feature>
<protein>
    <submittedName>
        <fullName evidence="3">Uncharacterized protein</fullName>
    </submittedName>
</protein>
<dbReference type="AlphaFoldDB" id="A0AAW1PGD1"/>
<comment type="caution">
    <text evidence="3">The sequence shown here is derived from an EMBL/GenBank/DDBJ whole genome shotgun (WGS) entry which is preliminary data.</text>
</comment>
<proteinExistence type="predicted"/>
<keyword evidence="1" id="KW-0175">Coiled coil</keyword>
<evidence type="ECO:0000313" key="4">
    <source>
        <dbReference type="Proteomes" id="UP001465755"/>
    </source>
</evidence>
<feature type="coiled-coil region" evidence="1">
    <location>
        <begin position="601"/>
        <end position="656"/>
    </location>
</feature>
<feature type="compositionally biased region" description="Gly residues" evidence="2">
    <location>
        <begin position="334"/>
        <end position="350"/>
    </location>
</feature>
<feature type="compositionally biased region" description="Low complexity" evidence="2">
    <location>
        <begin position="758"/>
        <end position="775"/>
    </location>
</feature>
<evidence type="ECO:0000256" key="1">
    <source>
        <dbReference type="SAM" id="Coils"/>
    </source>
</evidence>
<feature type="region of interest" description="Disordered" evidence="2">
    <location>
        <begin position="515"/>
        <end position="582"/>
    </location>
</feature>
<feature type="compositionally biased region" description="Acidic residues" evidence="2">
    <location>
        <begin position="548"/>
        <end position="557"/>
    </location>
</feature>
<feature type="region of interest" description="Disordered" evidence="2">
    <location>
        <begin position="372"/>
        <end position="411"/>
    </location>
</feature>
<feature type="compositionally biased region" description="Basic and acidic residues" evidence="2">
    <location>
        <begin position="522"/>
        <end position="535"/>
    </location>
</feature>
<feature type="compositionally biased region" description="Polar residues" evidence="2">
    <location>
        <begin position="702"/>
        <end position="711"/>
    </location>
</feature>
<feature type="compositionally biased region" description="Acidic residues" evidence="2">
    <location>
        <begin position="265"/>
        <end position="281"/>
    </location>
</feature>
<name>A0AAW1PGD1_9CHLO</name>